<organism evidence="2 3">
    <name type="scientific">Aegilops tauschii subsp. strangulata</name>
    <name type="common">Goatgrass</name>
    <dbReference type="NCBI Taxonomy" id="200361"/>
    <lineage>
        <taxon>Eukaryota</taxon>
        <taxon>Viridiplantae</taxon>
        <taxon>Streptophyta</taxon>
        <taxon>Embryophyta</taxon>
        <taxon>Tracheophyta</taxon>
        <taxon>Spermatophyta</taxon>
        <taxon>Magnoliopsida</taxon>
        <taxon>Liliopsida</taxon>
        <taxon>Poales</taxon>
        <taxon>Poaceae</taxon>
        <taxon>BOP clade</taxon>
        <taxon>Pooideae</taxon>
        <taxon>Triticodae</taxon>
        <taxon>Triticeae</taxon>
        <taxon>Triticinae</taxon>
        <taxon>Aegilops</taxon>
    </lineage>
</organism>
<reference evidence="3" key="2">
    <citation type="journal article" date="2017" name="Nat. Plants">
        <title>The Aegilops tauschii genome reveals multiple impacts of transposons.</title>
        <authorList>
            <person name="Zhao G."/>
            <person name="Zou C."/>
            <person name="Li K."/>
            <person name="Wang K."/>
            <person name="Li T."/>
            <person name="Gao L."/>
            <person name="Zhang X."/>
            <person name="Wang H."/>
            <person name="Yang Z."/>
            <person name="Liu X."/>
            <person name="Jiang W."/>
            <person name="Mao L."/>
            <person name="Kong X."/>
            <person name="Jiao Y."/>
            <person name="Jia J."/>
        </authorList>
    </citation>
    <scope>NUCLEOTIDE SEQUENCE [LARGE SCALE GENOMIC DNA]</scope>
    <source>
        <strain evidence="3">cv. AL8/78</strain>
    </source>
</reference>
<dbReference type="AlphaFoldDB" id="A0A453KK04"/>
<evidence type="ECO:0000313" key="2">
    <source>
        <dbReference type="EnsemblPlants" id="AET5Gv20438800.23"/>
    </source>
</evidence>
<name>A0A453KK04_AEGTS</name>
<dbReference type="Proteomes" id="UP000015105">
    <property type="component" value="Chromosome 5D"/>
</dbReference>
<feature type="transmembrane region" description="Helical" evidence="1">
    <location>
        <begin position="38"/>
        <end position="59"/>
    </location>
</feature>
<dbReference type="EnsemblPlants" id="AET5Gv20438800.23">
    <property type="protein sequence ID" value="AET5Gv20438800.23"/>
    <property type="gene ID" value="AET5Gv20438800"/>
</dbReference>
<keyword evidence="1" id="KW-0472">Membrane</keyword>
<reference evidence="2" key="3">
    <citation type="journal article" date="2017" name="Nature">
        <title>Genome sequence of the progenitor of the wheat D genome Aegilops tauschii.</title>
        <authorList>
            <person name="Luo M.C."/>
            <person name="Gu Y.Q."/>
            <person name="Puiu D."/>
            <person name="Wang H."/>
            <person name="Twardziok S.O."/>
            <person name="Deal K.R."/>
            <person name="Huo N."/>
            <person name="Zhu T."/>
            <person name="Wang L."/>
            <person name="Wang Y."/>
            <person name="McGuire P.E."/>
            <person name="Liu S."/>
            <person name="Long H."/>
            <person name="Ramasamy R.K."/>
            <person name="Rodriguez J.C."/>
            <person name="Van S.L."/>
            <person name="Yuan L."/>
            <person name="Wang Z."/>
            <person name="Xia Z."/>
            <person name="Xiao L."/>
            <person name="Anderson O.D."/>
            <person name="Ouyang S."/>
            <person name="Liang Y."/>
            <person name="Zimin A.V."/>
            <person name="Pertea G."/>
            <person name="Qi P."/>
            <person name="Bennetzen J.L."/>
            <person name="Dai X."/>
            <person name="Dawson M.W."/>
            <person name="Muller H.G."/>
            <person name="Kugler K."/>
            <person name="Rivarola-Duarte L."/>
            <person name="Spannagl M."/>
            <person name="Mayer K.F.X."/>
            <person name="Lu F.H."/>
            <person name="Bevan M.W."/>
            <person name="Leroy P."/>
            <person name="Li P."/>
            <person name="You F.M."/>
            <person name="Sun Q."/>
            <person name="Liu Z."/>
            <person name="Lyons E."/>
            <person name="Wicker T."/>
            <person name="Salzberg S.L."/>
            <person name="Devos K.M."/>
            <person name="Dvorak J."/>
        </authorList>
    </citation>
    <scope>NUCLEOTIDE SEQUENCE [LARGE SCALE GENOMIC DNA]</scope>
    <source>
        <strain evidence="2">cv. AL8/78</strain>
    </source>
</reference>
<proteinExistence type="predicted"/>
<keyword evidence="1" id="KW-0812">Transmembrane</keyword>
<reference evidence="2" key="4">
    <citation type="submission" date="2019-03" db="UniProtKB">
        <authorList>
            <consortium name="EnsemblPlants"/>
        </authorList>
    </citation>
    <scope>IDENTIFICATION</scope>
</reference>
<evidence type="ECO:0000256" key="1">
    <source>
        <dbReference type="SAM" id="Phobius"/>
    </source>
</evidence>
<keyword evidence="3" id="KW-1185">Reference proteome</keyword>
<dbReference type="Gramene" id="AET5Gv20438800.23">
    <property type="protein sequence ID" value="AET5Gv20438800.23"/>
    <property type="gene ID" value="AET5Gv20438800"/>
</dbReference>
<sequence>FRTMSSVRSNAAGGENIFMMILQFLEIFVGSMSSGVGVGFISSLISFLIVLHTKLYLLVCLI</sequence>
<protein>
    <submittedName>
        <fullName evidence="2">Uncharacterized protein</fullName>
    </submittedName>
</protein>
<evidence type="ECO:0000313" key="3">
    <source>
        <dbReference type="Proteomes" id="UP000015105"/>
    </source>
</evidence>
<keyword evidence="1" id="KW-1133">Transmembrane helix</keyword>
<reference evidence="3" key="1">
    <citation type="journal article" date="2014" name="Science">
        <title>Ancient hybridizations among the ancestral genomes of bread wheat.</title>
        <authorList>
            <consortium name="International Wheat Genome Sequencing Consortium,"/>
            <person name="Marcussen T."/>
            <person name="Sandve S.R."/>
            <person name="Heier L."/>
            <person name="Spannagl M."/>
            <person name="Pfeifer M."/>
            <person name="Jakobsen K.S."/>
            <person name="Wulff B.B."/>
            <person name="Steuernagel B."/>
            <person name="Mayer K.F."/>
            <person name="Olsen O.A."/>
        </authorList>
    </citation>
    <scope>NUCLEOTIDE SEQUENCE [LARGE SCALE GENOMIC DNA]</scope>
    <source>
        <strain evidence="3">cv. AL8/78</strain>
    </source>
</reference>
<accession>A0A453KK04</accession>
<reference evidence="2" key="5">
    <citation type="journal article" date="2021" name="G3 (Bethesda)">
        <title>Aegilops tauschii genome assembly Aet v5.0 features greater sequence contiguity and improved annotation.</title>
        <authorList>
            <person name="Wang L."/>
            <person name="Zhu T."/>
            <person name="Rodriguez J.C."/>
            <person name="Deal K.R."/>
            <person name="Dubcovsky J."/>
            <person name="McGuire P.E."/>
            <person name="Lux T."/>
            <person name="Spannagl M."/>
            <person name="Mayer K.F.X."/>
            <person name="Baldrich P."/>
            <person name="Meyers B.C."/>
            <person name="Huo N."/>
            <person name="Gu Y.Q."/>
            <person name="Zhou H."/>
            <person name="Devos K.M."/>
            <person name="Bennetzen J.L."/>
            <person name="Unver T."/>
            <person name="Budak H."/>
            <person name="Gulick P.J."/>
            <person name="Galiba G."/>
            <person name="Kalapos B."/>
            <person name="Nelson D.R."/>
            <person name="Li P."/>
            <person name="You F.M."/>
            <person name="Luo M.C."/>
            <person name="Dvorak J."/>
        </authorList>
    </citation>
    <scope>NUCLEOTIDE SEQUENCE [LARGE SCALE GENOMIC DNA]</scope>
    <source>
        <strain evidence="2">cv. AL8/78</strain>
    </source>
</reference>